<accession>A0A2N1J5Z0</accession>
<protein>
    <recommendedName>
        <fullName evidence="3">Alpha/beta hydrolase</fullName>
    </recommendedName>
</protein>
<name>A0A2N1J5Z0_9BACT</name>
<keyword evidence="2" id="KW-1185">Reference proteome</keyword>
<gene>
    <name evidence="1" type="ORF">CP960_01220</name>
</gene>
<reference evidence="1 2" key="1">
    <citation type="submission" date="2017-09" db="EMBL/GenBank/DDBJ databases">
        <title>Genomics of the genus Arcobacter.</title>
        <authorList>
            <person name="Perez-Cataluna A."/>
            <person name="Figueras M.J."/>
            <person name="Salas-Masso N."/>
        </authorList>
    </citation>
    <scope>NUCLEOTIDE SEQUENCE [LARGE SCALE GENOMIC DNA]</scope>
    <source>
        <strain evidence="1 2">DSM 18005</strain>
    </source>
</reference>
<dbReference type="AlphaFoldDB" id="A0A2N1J5Z0"/>
<dbReference type="NCBIfam" id="NF033854">
    <property type="entry name" value="esterase_BioV"/>
    <property type="match status" value="1"/>
</dbReference>
<evidence type="ECO:0000313" key="2">
    <source>
        <dbReference type="Proteomes" id="UP000233248"/>
    </source>
</evidence>
<evidence type="ECO:0008006" key="3">
    <source>
        <dbReference type="Google" id="ProtNLM"/>
    </source>
</evidence>
<proteinExistence type="predicted"/>
<dbReference type="Gene3D" id="3.40.50.1820">
    <property type="entry name" value="alpha/beta hydrolase"/>
    <property type="match status" value="1"/>
</dbReference>
<dbReference type="OrthoDB" id="5343449at2"/>
<organism evidence="1 2">
    <name type="scientific">Malaciobacter halophilus</name>
    <dbReference type="NCBI Taxonomy" id="197482"/>
    <lineage>
        <taxon>Bacteria</taxon>
        <taxon>Pseudomonadati</taxon>
        <taxon>Campylobacterota</taxon>
        <taxon>Epsilonproteobacteria</taxon>
        <taxon>Campylobacterales</taxon>
        <taxon>Arcobacteraceae</taxon>
        <taxon>Malaciobacter</taxon>
    </lineage>
</organism>
<dbReference type="Proteomes" id="UP000233248">
    <property type="component" value="Unassembled WGS sequence"/>
</dbReference>
<dbReference type="EMBL" id="NXIF01000006">
    <property type="protein sequence ID" value="PKI81963.1"/>
    <property type="molecule type" value="Genomic_DNA"/>
</dbReference>
<dbReference type="InterPro" id="IPR029058">
    <property type="entry name" value="AB_hydrolase_fold"/>
</dbReference>
<comment type="caution">
    <text evidence="1">The sequence shown here is derived from an EMBL/GenBank/DDBJ whole genome shotgun (WGS) entry which is preliminary data.</text>
</comment>
<evidence type="ECO:0000313" key="1">
    <source>
        <dbReference type="EMBL" id="PKI81963.1"/>
    </source>
</evidence>
<sequence>MKMTSNYYSGFCLSKEDELFSDYIIKNDFTISGFSYGAIKAFNEALNTQKRVDLLQLFSPAFFQTKDKKYKRIQLMFFKKDAKEYCKNFLNNISYPKTIDTSKYFQLGTFEQLDELLNYEWKKDELKKLIKKGTKIEVYLGAKDKIIQSYEAKEFFKEFATVYFINDAGHIL</sequence>
<dbReference type="SUPFAM" id="SSF53474">
    <property type="entry name" value="alpha/beta-Hydrolases"/>
    <property type="match status" value="1"/>
</dbReference>